<keyword evidence="4" id="KW-1185">Reference proteome</keyword>
<proteinExistence type="predicted"/>
<comment type="caution">
    <text evidence="3">The sequence shown here is derived from an EMBL/GenBank/DDBJ whole genome shotgun (WGS) entry which is preliminary data.</text>
</comment>
<organism evidence="3 4">
    <name type="scientific">Psychrobacter communis</name>
    <dbReference type="NCBI Taxonomy" id="2762238"/>
    <lineage>
        <taxon>Bacteria</taxon>
        <taxon>Pseudomonadati</taxon>
        <taxon>Pseudomonadota</taxon>
        <taxon>Gammaproteobacteria</taxon>
        <taxon>Moraxellales</taxon>
        <taxon>Moraxellaceae</taxon>
        <taxon>Psychrobacter</taxon>
    </lineage>
</organism>
<reference evidence="3 4" key="1">
    <citation type="submission" date="2020-08" db="EMBL/GenBank/DDBJ databases">
        <title>A Genomic Blueprint of the Chicken Gut Microbiome.</title>
        <authorList>
            <person name="Gilroy R."/>
            <person name="Ravi A."/>
            <person name="Getino M."/>
            <person name="Pursley I."/>
            <person name="Horton D.L."/>
            <person name="Alikhan N.-F."/>
            <person name="Baker D."/>
            <person name="Gharbi K."/>
            <person name="Hall N."/>
            <person name="Watson M."/>
            <person name="Adriaenssens E.M."/>
            <person name="Foster-Nyarko E."/>
            <person name="Jarju S."/>
            <person name="Secka A."/>
            <person name="Antonio M."/>
            <person name="Oren A."/>
            <person name="Chaudhuri R."/>
            <person name="La Ragione R.M."/>
            <person name="Hildebrand F."/>
            <person name="Pallen M.J."/>
        </authorList>
    </citation>
    <scope>NUCLEOTIDE SEQUENCE [LARGE SCALE GENOMIC DNA]</scope>
    <source>
        <strain evidence="3 4">Sa4CVA2</strain>
    </source>
</reference>
<feature type="compositionally biased region" description="Basic and acidic residues" evidence="1">
    <location>
        <begin position="502"/>
        <end position="518"/>
    </location>
</feature>
<gene>
    <name evidence="3" type="ORF">H9653_08630</name>
</gene>
<protein>
    <recommendedName>
        <fullName evidence="5">Outer membrane protein, OmpA family</fullName>
    </recommendedName>
</protein>
<feature type="region of interest" description="Disordered" evidence="1">
    <location>
        <begin position="443"/>
        <end position="550"/>
    </location>
</feature>
<evidence type="ECO:0000313" key="4">
    <source>
        <dbReference type="Proteomes" id="UP000606724"/>
    </source>
</evidence>
<dbReference type="Proteomes" id="UP000606724">
    <property type="component" value="Unassembled WGS sequence"/>
</dbReference>
<name>A0ABR8RK10_9GAMM</name>
<feature type="compositionally biased region" description="Low complexity" evidence="1">
    <location>
        <begin position="461"/>
        <end position="472"/>
    </location>
</feature>
<evidence type="ECO:0000256" key="1">
    <source>
        <dbReference type="SAM" id="MobiDB-lite"/>
    </source>
</evidence>
<dbReference type="EMBL" id="JACSQR010000022">
    <property type="protein sequence ID" value="MBD7948081.1"/>
    <property type="molecule type" value="Genomic_DNA"/>
</dbReference>
<keyword evidence="2" id="KW-0812">Transmembrane</keyword>
<evidence type="ECO:0000313" key="3">
    <source>
        <dbReference type="EMBL" id="MBD7948081.1"/>
    </source>
</evidence>
<feature type="compositionally biased region" description="Low complexity" evidence="1">
    <location>
        <begin position="487"/>
        <end position="500"/>
    </location>
</feature>
<evidence type="ECO:0000256" key="2">
    <source>
        <dbReference type="SAM" id="Phobius"/>
    </source>
</evidence>
<keyword evidence="2" id="KW-0472">Membrane</keyword>
<feature type="compositionally biased region" description="Polar residues" evidence="1">
    <location>
        <begin position="443"/>
        <end position="460"/>
    </location>
</feature>
<evidence type="ECO:0008006" key="5">
    <source>
        <dbReference type="Google" id="ProtNLM"/>
    </source>
</evidence>
<keyword evidence="2" id="KW-1133">Transmembrane helix</keyword>
<sequence>MNIIDQLEQIVTPAVLGSQINNEHVIDGHRIDNGSVSYVSLLEQFYAILAARLALPQIYSQLLRDEEPIANENIVETPLFEQLWQAPSARQTIVEELAVTHHIDKLTTTKLIMNAAPLAYRELKVMANGQFLPAFLQSEQPSLRHYLPIWAAPLITVTQDNPDELFDYQNAIVNAATETVLLNKNATEASVVSPSANLIKQPNVATELASESFDNSLTASAIHANPAEHHLAENSSLKREKVRTRNQRNDLLIRVFLLLAAIAAIGLVWAFLIKPNEVPPVEPVTTAPAVVAPVAEQPAQVLTPATLIVGVDNNGNLYTCSASVGDAALQSTLQQALNSSFGEQAGMCQFTVQEGVANNIANMPIEALPNILTLLRATPFARLQLQNDRMTIEAPDGMQLQRLTTDIRTLAPAIMVDSTVPLPLPNNAESGIGADNMAMNGASNQFAQDGSGLNDQYVGTNNMNNSNANNNNDYQASDDVTGDSVTPAPARNNNFNNPPRANEPRNNEPRSNEPRSNDRPASTRPPGPFSESEVDDMANSVIVVEPAQAR</sequence>
<accession>A0ABR8RK10</accession>
<feature type="transmembrane region" description="Helical" evidence="2">
    <location>
        <begin position="251"/>
        <end position="272"/>
    </location>
</feature>
<dbReference type="RefSeq" id="WP_191691906.1">
    <property type="nucleotide sequence ID" value="NZ_JACSQR010000022.1"/>
</dbReference>